<gene>
    <name evidence="2" type="ORF">PN36_17640</name>
</gene>
<feature type="transmembrane region" description="Helical" evidence="1">
    <location>
        <begin position="32"/>
        <end position="52"/>
    </location>
</feature>
<dbReference type="EMBL" id="JSZA02000068">
    <property type="protein sequence ID" value="KHD04758.1"/>
    <property type="molecule type" value="Genomic_DNA"/>
</dbReference>
<keyword evidence="1" id="KW-0472">Membrane</keyword>
<keyword evidence="1" id="KW-1133">Transmembrane helix</keyword>
<protein>
    <submittedName>
        <fullName evidence="2">Uncharacterized protein</fullName>
    </submittedName>
</protein>
<reference evidence="2 3" key="1">
    <citation type="journal article" date="2016" name="Front. Microbiol.">
        <title>Single-Cell (Meta-)Genomics of a Dimorphic Candidatus Thiomargarita nelsonii Reveals Genomic Plasticity.</title>
        <authorList>
            <person name="Flood B.E."/>
            <person name="Fliss P."/>
            <person name="Jones D.S."/>
            <person name="Dick G.J."/>
            <person name="Jain S."/>
            <person name="Kaster A.K."/>
            <person name="Winkel M."/>
            <person name="Mussmann M."/>
            <person name="Bailey J."/>
        </authorList>
    </citation>
    <scope>NUCLEOTIDE SEQUENCE [LARGE SCALE GENOMIC DNA]</scope>
    <source>
        <strain evidence="2">Hydrate Ridge</strain>
    </source>
</reference>
<evidence type="ECO:0000256" key="1">
    <source>
        <dbReference type="SAM" id="Phobius"/>
    </source>
</evidence>
<comment type="caution">
    <text evidence="2">The sequence shown here is derived from an EMBL/GenBank/DDBJ whole genome shotgun (WGS) entry which is preliminary data.</text>
</comment>
<dbReference type="Proteomes" id="UP000030428">
    <property type="component" value="Unassembled WGS sequence"/>
</dbReference>
<proteinExistence type="predicted"/>
<accession>A0A0A6P1W0</accession>
<dbReference type="AlphaFoldDB" id="A0A0A6P1W0"/>
<name>A0A0A6P1W0_9GAMM</name>
<evidence type="ECO:0000313" key="2">
    <source>
        <dbReference type="EMBL" id="KHD04758.1"/>
    </source>
</evidence>
<evidence type="ECO:0000313" key="3">
    <source>
        <dbReference type="Proteomes" id="UP000030428"/>
    </source>
</evidence>
<keyword evidence="3" id="KW-1185">Reference proteome</keyword>
<keyword evidence="1" id="KW-0812">Transmembrane</keyword>
<organism evidence="2 3">
    <name type="scientific">Candidatus Thiomargarita nelsonii</name>
    <dbReference type="NCBI Taxonomy" id="1003181"/>
    <lineage>
        <taxon>Bacteria</taxon>
        <taxon>Pseudomonadati</taxon>
        <taxon>Pseudomonadota</taxon>
        <taxon>Gammaproteobacteria</taxon>
        <taxon>Thiotrichales</taxon>
        <taxon>Thiotrichaceae</taxon>
        <taxon>Thiomargarita</taxon>
    </lineage>
</organism>
<sequence length="62" mass="7142">MADKISDHVVLKDIRSFQKYLDAEKVDQAMNWAFGAPGVIAGIENIFFLVMIDEIQYMTQYI</sequence>